<gene>
    <name evidence="1" type="ORF">MNBD_GAMMA20-821</name>
</gene>
<proteinExistence type="predicted"/>
<dbReference type="PANTHER" id="PTHR38774">
    <property type="entry name" value="CYTOPLASMIC PROTEIN-RELATED"/>
    <property type="match status" value="1"/>
</dbReference>
<evidence type="ECO:0000313" key="1">
    <source>
        <dbReference type="EMBL" id="VAW97816.1"/>
    </source>
</evidence>
<accession>A0A3B1AYC6</accession>
<name>A0A3B1AYC6_9ZZZZ</name>
<evidence type="ECO:0008006" key="2">
    <source>
        <dbReference type="Google" id="ProtNLM"/>
    </source>
</evidence>
<reference evidence="1" key="1">
    <citation type="submission" date="2018-06" db="EMBL/GenBank/DDBJ databases">
        <authorList>
            <person name="Zhirakovskaya E."/>
        </authorList>
    </citation>
    <scope>NUCLEOTIDE SEQUENCE</scope>
</reference>
<dbReference type="PANTHER" id="PTHR38774:SF1">
    <property type="entry name" value="CYTOPLASMIC PROTEIN"/>
    <property type="match status" value="1"/>
</dbReference>
<dbReference type="InterPro" id="IPR009659">
    <property type="entry name" value="DUF1249"/>
</dbReference>
<organism evidence="1">
    <name type="scientific">hydrothermal vent metagenome</name>
    <dbReference type="NCBI Taxonomy" id="652676"/>
    <lineage>
        <taxon>unclassified sequences</taxon>
        <taxon>metagenomes</taxon>
        <taxon>ecological metagenomes</taxon>
    </lineage>
</organism>
<dbReference type="EMBL" id="UOFU01000132">
    <property type="protein sequence ID" value="VAW97816.1"/>
    <property type="molecule type" value="Genomic_DNA"/>
</dbReference>
<sequence length="154" mass="18284">MPCFTFEPVIRKRRLHNATRLHERNFSKLLLVIPGIRDITAPLCLQGRGDTRLAVEVLEKSKYTTTFSLQLQQCSSRRWLPSLHMKVRTYHDLHVAEVLAFQGHHRLDPRYAYPNPCMYHRDEKWQLNHFLGDWLDHCLHNRCIFRDAIQPVDA</sequence>
<protein>
    <recommendedName>
        <fullName evidence="2">Cytoplasmic protein</fullName>
    </recommendedName>
</protein>
<dbReference type="AlphaFoldDB" id="A0A3B1AYC6"/>
<dbReference type="Pfam" id="PF06853">
    <property type="entry name" value="DUF1249"/>
    <property type="match status" value="1"/>
</dbReference>